<dbReference type="CAZy" id="GH57">
    <property type="family name" value="Glycoside Hydrolase Family 57"/>
</dbReference>
<evidence type="ECO:0000256" key="2">
    <source>
        <dbReference type="ARBA" id="ARBA00023277"/>
    </source>
</evidence>
<keyword evidence="2" id="KW-0119">Carbohydrate metabolism</keyword>
<organism evidence="4 5">
    <name type="scientific">Hydrogenobacter thermophilus (strain DSM 6534 / IAM 12695 / TK-6)</name>
    <dbReference type="NCBI Taxonomy" id="608538"/>
    <lineage>
        <taxon>Bacteria</taxon>
        <taxon>Pseudomonadati</taxon>
        <taxon>Aquificota</taxon>
        <taxon>Aquificia</taxon>
        <taxon>Aquificales</taxon>
        <taxon>Aquificaceae</taxon>
        <taxon>Hydrogenobacter</taxon>
    </lineage>
</organism>
<dbReference type="eggNOG" id="COG1449">
    <property type="taxonomic scope" value="Bacteria"/>
</dbReference>
<proteinExistence type="inferred from homology"/>
<dbReference type="KEGG" id="hth:HTH_0263"/>
<dbReference type="InterPro" id="IPR011330">
    <property type="entry name" value="Glyco_hydro/deAcase_b/a-brl"/>
</dbReference>
<evidence type="ECO:0000313" key="5">
    <source>
        <dbReference type="Proteomes" id="UP000002574"/>
    </source>
</evidence>
<feature type="domain" description="Glycoside hydrolase family 57 N-terminal" evidence="3">
    <location>
        <begin position="3"/>
        <end position="238"/>
    </location>
</feature>
<dbReference type="Pfam" id="PF12055">
    <property type="entry name" value="DUF3536"/>
    <property type="match status" value="1"/>
</dbReference>
<dbReference type="PANTHER" id="PTHR36306:SF3">
    <property type="entry name" value="GLYCOSIDE HYDROLASE FAMILY 57"/>
    <property type="match status" value="1"/>
</dbReference>
<dbReference type="Gene3D" id="3.20.110.20">
    <property type="match status" value="1"/>
</dbReference>
<evidence type="ECO:0000256" key="1">
    <source>
        <dbReference type="ARBA" id="ARBA00006821"/>
    </source>
</evidence>
<reference evidence="4 5" key="1">
    <citation type="journal article" date="2010" name="J. Bacteriol.">
        <title>Complete genome sequence of the thermophilic, obligately chemolithoautotrophic hydrogen-oxidizing bacterium Hydrogenobacter thermophilus TK-6.</title>
        <authorList>
            <person name="Arai H."/>
            <person name="Kanbe H."/>
            <person name="Ishii M."/>
            <person name="Igarashi Y."/>
        </authorList>
    </citation>
    <scope>NUCLEOTIDE SEQUENCE [LARGE SCALE GENOMIC DNA]</scope>
    <source>
        <strain evidence="5">DSM 6534 / IAM 12695 / TK-6 [Tokyo]</strain>
    </source>
</reference>
<keyword evidence="5" id="KW-1185">Reference proteome</keyword>
<evidence type="ECO:0000313" key="4">
    <source>
        <dbReference type="EMBL" id="BAI68730.1"/>
    </source>
</evidence>
<dbReference type="GO" id="GO:0005975">
    <property type="term" value="P:carbohydrate metabolic process"/>
    <property type="evidence" value="ECO:0007669"/>
    <property type="project" value="InterPro"/>
</dbReference>
<dbReference type="KEGG" id="hte:Hydth_0260"/>
<dbReference type="InterPro" id="IPR021923">
    <property type="entry name" value="DUF3536"/>
</dbReference>
<dbReference type="AlphaFoldDB" id="D3DFX8"/>
<name>D3DFX8_HYDTT</name>
<dbReference type="InterPro" id="IPR052046">
    <property type="entry name" value="GH57_Enzymes"/>
</dbReference>
<dbReference type="Proteomes" id="UP000002574">
    <property type="component" value="Chromosome"/>
</dbReference>
<dbReference type="GO" id="GO:0016787">
    <property type="term" value="F:hydrolase activity"/>
    <property type="evidence" value="ECO:0007669"/>
    <property type="project" value="UniProtKB-KW"/>
</dbReference>
<dbReference type="PATRIC" id="fig|608538.5.peg.262"/>
<comment type="similarity">
    <text evidence="1">Belongs to the glycosyl hydrolase 57 family.</text>
</comment>
<evidence type="ECO:0000259" key="3">
    <source>
        <dbReference type="Pfam" id="PF03065"/>
    </source>
</evidence>
<accession>D3DFX8</accession>
<dbReference type="PANTHER" id="PTHR36306">
    <property type="entry name" value="ALPHA-AMYLASE-RELATED-RELATED"/>
    <property type="match status" value="1"/>
</dbReference>
<dbReference type="STRING" id="608538.HTH_0263"/>
<dbReference type="Pfam" id="PF03065">
    <property type="entry name" value="Glyco_hydro_57"/>
    <property type="match status" value="1"/>
</dbReference>
<keyword evidence="4" id="KW-0378">Hydrolase</keyword>
<dbReference type="RefSeq" id="WP_012962913.1">
    <property type="nucleotide sequence ID" value="NC_013799.1"/>
</dbReference>
<dbReference type="EMBL" id="AP011112">
    <property type="protein sequence ID" value="BAI68730.1"/>
    <property type="molecule type" value="Genomic_DNA"/>
</dbReference>
<dbReference type="SUPFAM" id="SSF88713">
    <property type="entry name" value="Glycoside hydrolase/deacetylase"/>
    <property type="match status" value="1"/>
</dbReference>
<dbReference type="OrthoDB" id="9803279at2"/>
<dbReference type="InterPro" id="IPR004300">
    <property type="entry name" value="Glyco_hydro_57_N"/>
</dbReference>
<gene>
    <name evidence="4" type="ordered locus">HTH_0263</name>
</gene>
<protein>
    <submittedName>
        <fullName evidence="4">Glycoside hydrolase family protein</fullName>
    </submittedName>
</protein>
<sequence length="677" mass="79193">MNTFVIHGHFYQPYRANPYVGDVMIEDTAYPYENWNERIYRECYLPNAYAHLRVDTKVKAIINNYTKMSFNFGWPLLDWMEKNHPELLDKIREGAENAIATSFNHTILPLDPQEDKEIQLFWGIRAFEKFFGRRPTGFWLPELAIDKQIVHMLIKYGIKYILLAPHQTKARGSFLRYYVQDGHLDIFVYNGELSQGIAFGDLLSDAKSLLETLRSRRGLTIIAADGETFGHHKKFGEMGLAYMFANSSEFKSLEAYYKENMPKLSTDINWNTSWSCPHGVERWRSDCGCSTGGLPGWHQKWRKPLRDGLEAVRSRIKEIVYNKLEEYFFDVHGAILGFVDVILGASKDEYFSKYLKRDINKEEKVKILKLLNAIKYIQLAFSSDGWFFAEISGIEPVKNLLFAKRAIELIEDSSIERTLLRYLEEAPSNIQAYGNGLGVWKNLVLTQVYSPQTISRTALILHISELKDKKDRLGKWEFEVLEESKIRLIDTETEEELSFEEDLTSFDVSMLPSLYAKHIFEKWAMDYMKEEEEFLKDYEFLLEDMVLHSKSLRFRTAQYMREKLRLLLKSKLLILIKEKASTDKIKEILTKADTLSVDVRDEHLAQELTSYVVDKAIKAGDEELLRLLEFAREYNLSVVRYELAIDLWQVQNIVWERRQAIKNNRIFELLNILPFSS</sequence>